<keyword evidence="2" id="KW-1185">Reference proteome</keyword>
<organism evidence="1 2">
    <name type="scientific">Steinernema hermaphroditum</name>
    <dbReference type="NCBI Taxonomy" id="289476"/>
    <lineage>
        <taxon>Eukaryota</taxon>
        <taxon>Metazoa</taxon>
        <taxon>Ecdysozoa</taxon>
        <taxon>Nematoda</taxon>
        <taxon>Chromadorea</taxon>
        <taxon>Rhabditida</taxon>
        <taxon>Tylenchina</taxon>
        <taxon>Panagrolaimomorpha</taxon>
        <taxon>Strongyloidoidea</taxon>
        <taxon>Steinernematidae</taxon>
        <taxon>Steinernema</taxon>
    </lineage>
</organism>
<evidence type="ECO:0000313" key="2">
    <source>
        <dbReference type="Proteomes" id="UP001175271"/>
    </source>
</evidence>
<reference evidence="1" key="1">
    <citation type="submission" date="2023-06" db="EMBL/GenBank/DDBJ databases">
        <title>Genomic analysis of the entomopathogenic nematode Steinernema hermaphroditum.</title>
        <authorList>
            <person name="Schwarz E.M."/>
            <person name="Heppert J.K."/>
            <person name="Baniya A."/>
            <person name="Schwartz H.T."/>
            <person name="Tan C.-H."/>
            <person name="Antoshechkin I."/>
            <person name="Sternberg P.W."/>
            <person name="Goodrich-Blair H."/>
            <person name="Dillman A.R."/>
        </authorList>
    </citation>
    <scope>NUCLEOTIDE SEQUENCE</scope>
    <source>
        <strain evidence="1">PS9179</strain>
        <tissue evidence="1">Whole animal</tissue>
    </source>
</reference>
<dbReference type="AlphaFoldDB" id="A0AA39HSX8"/>
<evidence type="ECO:0000313" key="1">
    <source>
        <dbReference type="EMBL" id="KAK0410940.1"/>
    </source>
</evidence>
<protein>
    <submittedName>
        <fullName evidence="1">Uncharacterized protein</fullName>
    </submittedName>
</protein>
<name>A0AA39HSX8_9BILA</name>
<proteinExistence type="predicted"/>
<comment type="caution">
    <text evidence="1">The sequence shown here is derived from an EMBL/GenBank/DDBJ whole genome shotgun (WGS) entry which is preliminary data.</text>
</comment>
<accession>A0AA39HSX8</accession>
<gene>
    <name evidence="1" type="ORF">QR680_005401</name>
</gene>
<sequence>MLLDVSRCFGARSCEDPRMIATIGGPRGTLVSGDIWLAVDDPPLYGESGFALRSTNFTVLKRVPPASAWFSSGEVSSLQWMKFPIWKGQSY</sequence>
<dbReference type="Proteomes" id="UP001175271">
    <property type="component" value="Unassembled WGS sequence"/>
</dbReference>
<dbReference type="EMBL" id="JAUCMV010000003">
    <property type="protein sequence ID" value="KAK0410940.1"/>
    <property type="molecule type" value="Genomic_DNA"/>
</dbReference>